<name>A0A6J6F792_9ZZZZ</name>
<dbReference type="EMBL" id="CAEZTX010000073">
    <property type="protein sequence ID" value="CAB4584610.1"/>
    <property type="molecule type" value="Genomic_DNA"/>
</dbReference>
<sequence length="178" mass="19466">MIPLVASQRELLYFRSSLEEEVARVLKGAGEQMEISIGSMIETPRAAITAAKLADHSDFFSFGTNDLTQLTWAFSRDDVESSFLPRYLDLELLPFSPFESLDQDGVGLLVKIACDEVRTVNPDMKLGVCGEHGGDPRSIDFFHHVGLDYVSCSPFRVPVARLEAGRAAVSDHATTGSA</sequence>
<dbReference type="InterPro" id="IPR015813">
    <property type="entry name" value="Pyrv/PenolPyrv_kinase-like_dom"/>
</dbReference>
<dbReference type="InterPro" id="IPR010121">
    <property type="entry name" value="Pyruvate_phosphate_dikinase"/>
</dbReference>
<proteinExistence type="predicted"/>
<organism evidence="2">
    <name type="scientific">freshwater metagenome</name>
    <dbReference type="NCBI Taxonomy" id="449393"/>
    <lineage>
        <taxon>unclassified sequences</taxon>
        <taxon>metagenomes</taxon>
        <taxon>ecological metagenomes</taxon>
    </lineage>
</organism>
<dbReference type="PANTHER" id="PTHR22931">
    <property type="entry name" value="PHOSPHOENOLPYRUVATE DIKINASE-RELATED"/>
    <property type="match status" value="1"/>
</dbReference>
<dbReference type="Pfam" id="PF02896">
    <property type="entry name" value="PEP-utilizers_C"/>
    <property type="match status" value="1"/>
</dbReference>
<feature type="domain" description="PEP-utilising enzyme C-terminal" evidence="1">
    <location>
        <begin position="1"/>
        <end position="165"/>
    </location>
</feature>
<protein>
    <submittedName>
        <fullName evidence="2">Unannotated protein</fullName>
    </submittedName>
</protein>
<evidence type="ECO:0000313" key="2">
    <source>
        <dbReference type="EMBL" id="CAB4584610.1"/>
    </source>
</evidence>
<dbReference type="InterPro" id="IPR040442">
    <property type="entry name" value="Pyrv_kinase-like_dom_sf"/>
</dbReference>
<dbReference type="PANTHER" id="PTHR22931:SF9">
    <property type="entry name" value="PYRUVATE, PHOSPHATE DIKINASE 1, CHLOROPLASTIC"/>
    <property type="match status" value="1"/>
</dbReference>
<reference evidence="2" key="1">
    <citation type="submission" date="2020-05" db="EMBL/GenBank/DDBJ databases">
        <authorList>
            <person name="Chiriac C."/>
            <person name="Salcher M."/>
            <person name="Ghai R."/>
            <person name="Kavagutti S V."/>
        </authorList>
    </citation>
    <scope>NUCLEOTIDE SEQUENCE</scope>
</reference>
<dbReference type="Gene3D" id="3.20.20.60">
    <property type="entry name" value="Phosphoenolpyruvate-binding domains"/>
    <property type="match status" value="1"/>
</dbReference>
<dbReference type="AlphaFoldDB" id="A0A6J6F792"/>
<accession>A0A6J6F792</accession>
<dbReference type="SUPFAM" id="SSF51621">
    <property type="entry name" value="Phosphoenolpyruvate/pyruvate domain"/>
    <property type="match status" value="1"/>
</dbReference>
<dbReference type="GO" id="GO:0050242">
    <property type="term" value="F:pyruvate, phosphate dikinase activity"/>
    <property type="evidence" value="ECO:0007669"/>
    <property type="project" value="InterPro"/>
</dbReference>
<dbReference type="InterPro" id="IPR000121">
    <property type="entry name" value="PEP_util_C"/>
</dbReference>
<gene>
    <name evidence="2" type="ORF">UFOPK1755_00741</name>
</gene>
<evidence type="ECO:0000259" key="1">
    <source>
        <dbReference type="Pfam" id="PF02896"/>
    </source>
</evidence>